<dbReference type="AlphaFoldDB" id="A0A3M0J5W2"/>
<evidence type="ECO:0000256" key="4">
    <source>
        <dbReference type="ARBA" id="ARBA00023203"/>
    </source>
</evidence>
<protein>
    <recommendedName>
        <fullName evidence="10">Thymosin beta</fullName>
    </recommendedName>
</protein>
<dbReference type="OrthoDB" id="2151618at2759"/>
<evidence type="ECO:0000256" key="7">
    <source>
        <dbReference type="SAM" id="MobiDB-lite"/>
    </source>
</evidence>
<evidence type="ECO:0000256" key="1">
    <source>
        <dbReference type="ARBA" id="ARBA00004245"/>
    </source>
</evidence>
<evidence type="ECO:0000256" key="2">
    <source>
        <dbReference type="ARBA" id="ARBA00009511"/>
    </source>
</evidence>
<dbReference type="PROSITE" id="PS00500">
    <property type="entry name" value="THYMOSIN_B4"/>
    <property type="match status" value="1"/>
</dbReference>
<organism evidence="8 9">
    <name type="scientific">Hirundo rustica rustica</name>
    <dbReference type="NCBI Taxonomy" id="333673"/>
    <lineage>
        <taxon>Eukaryota</taxon>
        <taxon>Metazoa</taxon>
        <taxon>Chordata</taxon>
        <taxon>Craniata</taxon>
        <taxon>Vertebrata</taxon>
        <taxon>Euteleostomi</taxon>
        <taxon>Archelosauria</taxon>
        <taxon>Archosauria</taxon>
        <taxon>Dinosauria</taxon>
        <taxon>Saurischia</taxon>
        <taxon>Theropoda</taxon>
        <taxon>Coelurosauria</taxon>
        <taxon>Aves</taxon>
        <taxon>Neognathae</taxon>
        <taxon>Neoaves</taxon>
        <taxon>Telluraves</taxon>
        <taxon>Australaves</taxon>
        <taxon>Passeriformes</taxon>
        <taxon>Sylvioidea</taxon>
        <taxon>Hirundinidae</taxon>
        <taxon>Hirundo</taxon>
    </lineage>
</organism>
<keyword evidence="4" id="KW-0009">Actin-binding</keyword>
<feature type="compositionally biased region" description="Basic and acidic residues" evidence="7">
    <location>
        <begin position="43"/>
        <end position="85"/>
    </location>
</feature>
<sequence length="85" mass="9711">MGSGGGRRGEERRDYPDLFQLTLPQTATKQLKREQPDGPIMSDKPDFAEIETFDKTKLKKTETREKNPLPTKETIEQEKQSESTA</sequence>
<dbReference type="InterPro" id="IPR038386">
    <property type="entry name" value="Beta-thymosin_sf"/>
</dbReference>
<dbReference type="InterPro" id="IPR001152">
    <property type="entry name" value="Beta-thymosin"/>
</dbReference>
<evidence type="ECO:0000313" key="8">
    <source>
        <dbReference type="EMBL" id="RMB96751.1"/>
    </source>
</evidence>
<dbReference type="CDD" id="cd22059">
    <property type="entry name" value="WH2_BetaT"/>
    <property type="match status" value="1"/>
</dbReference>
<evidence type="ECO:0000256" key="6">
    <source>
        <dbReference type="ARBA" id="ARBA00025497"/>
    </source>
</evidence>
<evidence type="ECO:0000256" key="3">
    <source>
        <dbReference type="ARBA" id="ARBA00022490"/>
    </source>
</evidence>
<keyword evidence="5" id="KW-0206">Cytoskeleton</keyword>
<name>A0A3M0J5W2_HIRRU</name>
<dbReference type="GO" id="GO:0005737">
    <property type="term" value="C:cytoplasm"/>
    <property type="evidence" value="ECO:0007669"/>
    <property type="project" value="TreeGrafter"/>
</dbReference>
<dbReference type="Proteomes" id="UP000269221">
    <property type="component" value="Unassembled WGS sequence"/>
</dbReference>
<evidence type="ECO:0008006" key="10">
    <source>
        <dbReference type="Google" id="ProtNLM"/>
    </source>
</evidence>
<comment type="caution">
    <text evidence="8">The sequence shown here is derived from an EMBL/GenBank/DDBJ whole genome shotgun (WGS) entry which is preliminary data.</text>
</comment>
<reference evidence="8 9" key="1">
    <citation type="submission" date="2018-07" db="EMBL/GenBank/DDBJ databases">
        <title>A high quality draft genome assembly of the barn swallow (H. rustica rustica).</title>
        <authorList>
            <person name="Formenti G."/>
            <person name="Chiara M."/>
            <person name="Poveda L."/>
            <person name="Francoijs K.-J."/>
            <person name="Bonisoli-Alquati A."/>
            <person name="Canova L."/>
            <person name="Gianfranceschi L."/>
            <person name="Horner D.S."/>
            <person name="Saino N."/>
        </authorList>
    </citation>
    <scope>NUCLEOTIDE SEQUENCE [LARGE SCALE GENOMIC DNA]</scope>
    <source>
        <strain evidence="8">Chelidonia</strain>
        <tissue evidence="8">Blood</tissue>
    </source>
</reference>
<feature type="region of interest" description="Disordered" evidence="7">
    <location>
        <begin position="24"/>
        <end position="85"/>
    </location>
</feature>
<dbReference type="PANTHER" id="PTHR12021">
    <property type="entry name" value="THYMOSIN BETA"/>
    <property type="match status" value="1"/>
</dbReference>
<dbReference type="GO" id="GO:0005856">
    <property type="term" value="C:cytoskeleton"/>
    <property type="evidence" value="ECO:0007669"/>
    <property type="project" value="UniProtKB-SubCell"/>
</dbReference>
<dbReference type="EMBL" id="QRBI01000172">
    <property type="protein sequence ID" value="RMB96751.1"/>
    <property type="molecule type" value="Genomic_DNA"/>
</dbReference>
<keyword evidence="3" id="KW-0963">Cytoplasm</keyword>
<dbReference type="FunFam" id="1.20.5.520:FF:000001">
    <property type="entry name" value="Thymosin beta"/>
    <property type="match status" value="1"/>
</dbReference>
<accession>A0A3M0J5W2</accession>
<dbReference type="STRING" id="333673.A0A3M0J5W2"/>
<dbReference type="Gene3D" id="1.20.5.520">
    <property type="entry name" value="Single helix bin"/>
    <property type="match status" value="1"/>
</dbReference>
<comment type="function">
    <text evidence="6">Plays an important role in the organization of the cytoskeleton. Binds to and sequesters actin monomers (G actin) and therefore inhibits actin polymerization.</text>
</comment>
<dbReference type="PANTHER" id="PTHR12021:SF3">
    <property type="entry name" value="THYMOSIN BETA-4-LIKE"/>
    <property type="match status" value="1"/>
</dbReference>
<dbReference type="Pfam" id="PF01290">
    <property type="entry name" value="Thymosin"/>
    <property type="match status" value="1"/>
</dbReference>
<comment type="similarity">
    <text evidence="2">Belongs to the thymosin beta family.</text>
</comment>
<dbReference type="GO" id="GO:0003785">
    <property type="term" value="F:actin monomer binding"/>
    <property type="evidence" value="ECO:0007669"/>
    <property type="project" value="InterPro"/>
</dbReference>
<dbReference type="GO" id="GO:0030334">
    <property type="term" value="P:regulation of cell migration"/>
    <property type="evidence" value="ECO:0007669"/>
    <property type="project" value="TreeGrafter"/>
</dbReference>
<gene>
    <name evidence="8" type="ORF">DUI87_26817</name>
</gene>
<evidence type="ECO:0000256" key="5">
    <source>
        <dbReference type="ARBA" id="ARBA00023212"/>
    </source>
</evidence>
<keyword evidence="9" id="KW-1185">Reference proteome</keyword>
<evidence type="ECO:0000313" key="9">
    <source>
        <dbReference type="Proteomes" id="UP000269221"/>
    </source>
</evidence>
<proteinExistence type="inferred from homology"/>
<dbReference type="SMART" id="SM00152">
    <property type="entry name" value="THY"/>
    <property type="match status" value="1"/>
</dbReference>
<dbReference type="GO" id="GO:0007015">
    <property type="term" value="P:actin filament organization"/>
    <property type="evidence" value="ECO:0007669"/>
    <property type="project" value="InterPro"/>
</dbReference>
<comment type="subcellular location">
    <subcellularLocation>
        <location evidence="1">Cytoplasm</location>
        <location evidence="1">Cytoskeleton</location>
    </subcellularLocation>
</comment>